<dbReference type="EMBL" id="BKCJ010002050">
    <property type="protein sequence ID" value="GEU45901.1"/>
    <property type="molecule type" value="Genomic_DNA"/>
</dbReference>
<proteinExistence type="predicted"/>
<dbReference type="Gene3D" id="3.30.420.10">
    <property type="entry name" value="Ribonuclease H-like superfamily/Ribonuclease H"/>
    <property type="match status" value="1"/>
</dbReference>
<dbReference type="AlphaFoldDB" id="A0A6L2K8Y3"/>
<evidence type="ECO:0000313" key="1">
    <source>
        <dbReference type="EMBL" id="GEU45901.1"/>
    </source>
</evidence>
<gene>
    <name evidence="1" type="ORF">Tci_017879</name>
</gene>
<dbReference type="GO" id="GO:0003676">
    <property type="term" value="F:nucleic acid binding"/>
    <property type="evidence" value="ECO:0007669"/>
    <property type="project" value="InterPro"/>
</dbReference>
<name>A0A6L2K8Y3_TANCI</name>
<comment type="caution">
    <text evidence="1">The sequence shown here is derived from an EMBL/GenBank/DDBJ whole genome shotgun (WGS) entry which is preliminary data.</text>
</comment>
<dbReference type="PANTHER" id="PTHR46148">
    <property type="entry name" value="CHROMO DOMAIN-CONTAINING PROTEIN"/>
    <property type="match status" value="1"/>
</dbReference>
<dbReference type="InterPro" id="IPR036397">
    <property type="entry name" value="RNaseH_sf"/>
</dbReference>
<sequence>MLRACAIDFGGNWDTHLPLVEFSYNNSYELSVKCSLFEALYGRKYQTRIAREEVGESKLIGPDIVQETTDKILRLSQELLGIHDTFYVSNRKKCLADIKLQVPLQEIKIDNGLRFDEEPIEVMDREVKKLKQSNILIVKIRWNSRREPEFTWEQEDEMKRKYLQLRDAFPFNEGNCDIR</sequence>
<protein>
    <submittedName>
        <fullName evidence="1">DNA/RNA polymerases superfamily protein</fullName>
    </submittedName>
</protein>
<organism evidence="1">
    <name type="scientific">Tanacetum cinerariifolium</name>
    <name type="common">Dalmatian daisy</name>
    <name type="synonym">Chrysanthemum cinerariifolium</name>
    <dbReference type="NCBI Taxonomy" id="118510"/>
    <lineage>
        <taxon>Eukaryota</taxon>
        <taxon>Viridiplantae</taxon>
        <taxon>Streptophyta</taxon>
        <taxon>Embryophyta</taxon>
        <taxon>Tracheophyta</taxon>
        <taxon>Spermatophyta</taxon>
        <taxon>Magnoliopsida</taxon>
        <taxon>eudicotyledons</taxon>
        <taxon>Gunneridae</taxon>
        <taxon>Pentapetalae</taxon>
        <taxon>asterids</taxon>
        <taxon>campanulids</taxon>
        <taxon>Asterales</taxon>
        <taxon>Asteraceae</taxon>
        <taxon>Asteroideae</taxon>
        <taxon>Anthemideae</taxon>
        <taxon>Anthemidinae</taxon>
        <taxon>Tanacetum</taxon>
    </lineage>
</organism>
<accession>A0A6L2K8Y3</accession>
<dbReference type="PANTHER" id="PTHR46148:SF59">
    <property type="entry name" value="NUCLEOTIDYLTRANSFERASE, RIBONUCLEASE H"/>
    <property type="match status" value="1"/>
</dbReference>
<reference evidence="1" key="1">
    <citation type="journal article" date="2019" name="Sci. Rep.">
        <title>Draft genome of Tanacetum cinerariifolium, the natural source of mosquito coil.</title>
        <authorList>
            <person name="Yamashiro T."/>
            <person name="Shiraishi A."/>
            <person name="Satake H."/>
            <person name="Nakayama K."/>
        </authorList>
    </citation>
    <scope>NUCLEOTIDE SEQUENCE</scope>
</reference>